<sequence length="345" mass="38313">MDRTQGRSESQNAAAHGGKHPHAHGKKQNGKKKGVSTSDCNTKFNNIQDMIDNLHKQQSEEALSESEMKTAKELKAQELEKTRKAEELKKKKKAAAAKKTAESREKKSYFYKAKQEAKNDTLSAFLAKEQKEKEEKEKAATAERERLLAARKKNESKSVLTAEEEAKIDRIATSKFATSLEEANGSNYNIFDKLNSIEEDEADLSPATTTKANNKTGDGSKKEGKNEEGGEDNQWLTLHPSTMAMCEMFPDIPLGNISRTLNDCGGDQNKASDTLLSFNILQDVKDDSAVFIKNDGFQPVKPDSGSGSDQEDEALMAMVTKLKALDDIMDLMHLKESDRELVDFQ</sequence>
<reference evidence="2" key="1">
    <citation type="submission" date="2023-04" db="EMBL/GenBank/DDBJ databases">
        <title>Ambrosiozyma monospora NBRC 1965.</title>
        <authorList>
            <person name="Ichikawa N."/>
            <person name="Sato H."/>
            <person name="Tonouchi N."/>
        </authorList>
    </citation>
    <scope>NUCLEOTIDE SEQUENCE</scope>
    <source>
        <strain evidence="2">NBRC 1965</strain>
    </source>
</reference>
<accession>A0A9W6T4A1</accession>
<feature type="compositionally biased region" description="Polar residues" evidence="1">
    <location>
        <begin position="35"/>
        <end position="48"/>
    </location>
</feature>
<dbReference type="Proteomes" id="UP001165063">
    <property type="component" value="Unassembled WGS sequence"/>
</dbReference>
<comment type="caution">
    <text evidence="2">The sequence shown here is derived from an EMBL/GenBank/DDBJ whole genome shotgun (WGS) entry which is preliminary data.</text>
</comment>
<keyword evidence="3" id="KW-1185">Reference proteome</keyword>
<feature type="compositionally biased region" description="Polar residues" evidence="1">
    <location>
        <begin position="206"/>
        <end position="216"/>
    </location>
</feature>
<proteinExistence type="predicted"/>
<feature type="compositionally biased region" description="Basic and acidic residues" evidence="1">
    <location>
        <begin position="218"/>
        <end position="228"/>
    </location>
</feature>
<feature type="region of interest" description="Disordered" evidence="1">
    <location>
        <begin position="200"/>
        <end position="234"/>
    </location>
</feature>
<dbReference type="EMBL" id="BSXU01011205">
    <property type="protein sequence ID" value="GME74287.1"/>
    <property type="molecule type" value="Genomic_DNA"/>
</dbReference>
<feature type="compositionally biased region" description="Basic residues" evidence="1">
    <location>
        <begin position="17"/>
        <end position="34"/>
    </location>
</feature>
<organism evidence="2 3">
    <name type="scientific">Ambrosiozyma monospora</name>
    <name type="common">Yeast</name>
    <name type="synonym">Endomycopsis monosporus</name>
    <dbReference type="NCBI Taxonomy" id="43982"/>
    <lineage>
        <taxon>Eukaryota</taxon>
        <taxon>Fungi</taxon>
        <taxon>Dikarya</taxon>
        <taxon>Ascomycota</taxon>
        <taxon>Saccharomycotina</taxon>
        <taxon>Pichiomycetes</taxon>
        <taxon>Pichiales</taxon>
        <taxon>Pichiaceae</taxon>
        <taxon>Ambrosiozyma</taxon>
    </lineage>
</organism>
<evidence type="ECO:0000256" key="1">
    <source>
        <dbReference type="SAM" id="MobiDB-lite"/>
    </source>
</evidence>
<evidence type="ECO:0000313" key="3">
    <source>
        <dbReference type="Proteomes" id="UP001165063"/>
    </source>
</evidence>
<protein>
    <submittedName>
        <fullName evidence="2">Unnamed protein product</fullName>
    </submittedName>
</protein>
<gene>
    <name evidence="2" type="ORF">Amon01_000946000</name>
</gene>
<dbReference type="CDD" id="cd14279">
    <property type="entry name" value="CUE"/>
    <property type="match status" value="1"/>
</dbReference>
<feature type="region of interest" description="Disordered" evidence="1">
    <location>
        <begin position="1"/>
        <end position="107"/>
    </location>
</feature>
<feature type="compositionally biased region" description="Basic and acidic residues" evidence="1">
    <location>
        <begin position="66"/>
        <end position="89"/>
    </location>
</feature>
<evidence type="ECO:0000313" key="2">
    <source>
        <dbReference type="EMBL" id="GME74287.1"/>
    </source>
</evidence>
<dbReference type="AlphaFoldDB" id="A0A9W6T4A1"/>
<name>A0A9W6T4A1_AMBMO</name>